<evidence type="ECO:0000313" key="2">
    <source>
        <dbReference type="Proteomes" id="UP001165189"/>
    </source>
</evidence>
<comment type="caution">
    <text evidence="1">The sequence shown here is derived from an EMBL/GenBank/DDBJ whole genome shotgun (WGS) entry which is preliminary data.</text>
</comment>
<accession>A0ABQ6KMM9</accession>
<dbReference type="Proteomes" id="UP001165189">
    <property type="component" value="Unassembled WGS sequence"/>
</dbReference>
<gene>
    <name evidence="1" type="ORF">Aory05_000221000</name>
</gene>
<keyword evidence="2" id="KW-1185">Reference proteome</keyword>
<name>A0ABQ6KMM9_ASPOZ</name>
<evidence type="ECO:0000313" key="1">
    <source>
        <dbReference type="EMBL" id="GMG43129.1"/>
    </source>
</evidence>
<dbReference type="EMBL" id="BSYB01000006">
    <property type="protein sequence ID" value="GMG43129.1"/>
    <property type="molecule type" value="Genomic_DNA"/>
</dbReference>
<sequence>MIAKRKELGDLKVSWNSKPQARRLAVVYAARVFGSIRNQQCTHFSTPVFLLRATLILWIYDVVCTLQQAQDSPSTLSGSPVVVLGVPDTNTVDQTQWVESGTGRIKLLGIGHIAPSPLGRRRLLEESITLMRSLGAWGISRIYGQLLTRLQAE</sequence>
<proteinExistence type="predicted"/>
<protein>
    <submittedName>
        <fullName evidence="1">Unnamed protein product</fullName>
    </submittedName>
</protein>
<organism evidence="1 2">
    <name type="scientific">Aspergillus oryzae var. brunneus</name>
    <dbReference type="NCBI Taxonomy" id="332754"/>
    <lineage>
        <taxon>Eukaryota</taxon>
        <taxon>Fungi</taxon>
        <taxon>Dikarya</taxon>
        <taxon>Ascomycota</taxon>
        <taxon>Pezizomycotina</taxon>
        <taxon>Eurotiomycetes</taxon>
        <taxon>Eurotiomycetidae</taxon>
        <taxon>Eurotiales</taxon>
        <taxon>Aspergillaceae</taxon>
        <taxon>Aspergillus</taxon>
        <taxon>Aspergillus subgen. Circumdati</taxon>
    </lineage>
</organism>
<reference evidence="1" key="1">
    <citation type="submission" date="2023-04" db="EMBL/GenBank/DDBJ databases">
        <title>Aspergillus oryzae var. brunneus NBRC 4377.</title>
        <authorList>
            <person name="Ichikawa N."/>
            <person name="Sato H."/>
            <person name="Tonouchi N."/>
        </authorList>
    </citation>
    <scope>NUCLEOTIDE SEQUENCE</scope>
    <source>
        <strain evidence="1">NBRC 4377</strain>
    </source>
</reference>